<dbReference type="GO" id="GO:0032025">
    <property type="term" value="P:response to cobalt ion"/>
    <property type="evidence" value="ECO:0007669"/>
    <property type="project" value="TreeGrafter"/>
</dbReference>
<evidence type="ECO:0000256" key="13">
    <source>
        <dbReference type="RuleBase" id="RU362101"/>
    </source>
</evidence>
<gene>
    <name evidence="15" type="ORF">KDD17_01120</name>
</gene>
<keyword evidence="4 13" id="KW-0813">Transport</keyword>
<keyword evidence="6" id="KW-0533">Nickel</keyword>
<dbReference type="PANTHER" id="PTHR40659:SF1">
    <property type="entry name" value="NICKEL_COBALT EFFLUX SYSTEM RCNA"/>
    <property type="match status" value="1"/>
</dbReference>
<evidence type="ECO:0000256" key="2">
    <source>
        <dbReference type="ARBA" id="ARBA00004651"/>
    </source>
</evidence>
<evidence type="ECO:0000313" key="16">
    <source>
        <dbReference type="Proteomes" id="UP000683291"/>
    </source>
</evidence>
<dbReference type="GO" id="GO:0015099">
    <property type="term" value="F:nickel cation transmembrane transporter activity"/>
    <property type="evidence" value="ECO:0007669"/>
    <property type="project" value="UniProtKB-UniRule"/>
</dbReference>
<dbReference type="InterPro" id="IPR051224">
    <property type="entry name" value="NiCoT_RcnA"/>
</dbReference>
<dbReference type="PANTHER" id="PTHR40659">
    <property type="entry name" value="NICKEL/COBALT EFFLUX SYSTEM RCNA"/>
    <property type="match status" value="1"/>
</dbReference>
<proteinExistence type="inferred from homology"/>
<organism evidence="15 16">
    <name type="scientific">Sulfitobacter albidus</name>
    <dbReference type="NCBI Taxonomy" id="2829501"/>
    <lineage>
        <taxon>Bacteria</taxon>
        <taxon>Pseudomonadati</taxon>
        <taxon>Pseudomonadota</taxon>
        <taxon>Alphaproteobacteria</taxon>
        <taxon>Rhodobacterales</taxon>
        <taxon>Roseobacteraceae</taxon>
        <taxon>Sulfitobacter</taxon>
    </lineage>
</organism>
<keyword evidence="5" id="KW-1003">Cell membrane</keyword>
<feature type="transmembrane region" description="Helical" evidence="13">
    <location>
        <begin position="253"/>
        <end position="277"/>
    </location>
</feature>
<comment type="subcellular location">
    <subcellularLocation>
        <location evidence="2 13">Cell membrane</location>
        <topology evidence="2 13">Multi-pass membrane protein</topology>
    </subcellularLocation>
</comment>
<comment type="function">
    <text evidence="1">Efflux system for nickel and cobalt.</text>
</comment>
<evidence type="ECO:0000256" key="9">
    <source>
        <dbReference type="ARBA" id="ARBA00023065"/>
    </source>
</evidence>
<feature type="transmembrane region" description="Helical" evidence="13">
    <location>
        <begin position="289"/>
        <end position="314"/>
    </location>
</feature>
<dbReference type="RefSeq" id="WP_212704896.1">
    <property type="nucleotide sequence ID" value="NZ_CP073581.1"/>
</dbReference>
<evidence type="ECO:0000256" key="3">
    <source>
        <dbReference type="ARBA" id="ARBA00022426"/>
    </source>
</evidence>
<evidence type="ECO:0000256" key="4">
    <source>
        <dbReference type="ARBA" id="ARBA00022448"/>
    </source>
</evidence>
<keyword evidence="7 13" id="KW-0812">Transmembrane</keyword>
<dbReference type="KEGG" id="sual:KDD17_01120"/>
<dbReference type="GO" id="GO:0006824">
    <property type="term" value="P:cobalt ion transport"/>
    <property type="evidence" value="ECO:0007669"/>
    <property type="project" value="UniProtKB-KW"/>
</dbReference>
<dbReference type="GO" id="GO:0046583">
    <property type="term" value="F:monoatomic cation efflux transmembrane transporter activity"/>
    <property type="evidence" value="ECO:0007669"/>
    <property type="project" value="TreeGrafter"/>
</dbReference>
<keyword evidence="8 13" id="KW-1133">Transmembrane helix</keyword>
<keyword evidence="12" id="KW-0170">Cobalt</keyword>
<evidence type="ECO:0000256" key="12">
    <source>
        <dbReference type="ARBA" id="ARBA00023285"/>
    </source>
</evidence>
<keyword evidence="3" id="KW-0171">Cobalt transport</keyword>
<feature type="transmembrane region" description="Helical" evidence="13">
    <location>
        <begin position="56"/>
        <end position="74"/>
    </location>
</feature>
<evidence type="ECO:0000256" key="5">
    <source>
        <dbReference type="ARBA" id="ARBA00022475"/>
    </source>
</evidence>
<evidence type="ECO:0000256" key="6">
    <source>
        <dbReference type="ARBA" id="ARBA00022596"/>
    </source>
</evidence>
<dbReference type="GO" id="GO:0010045">
    <property type="term" value="P:response to nickel cation"/>
    <property type="evidence" value="ECO:0007669"/>
    <property type="project" value="TreeGrafter"/>
</dbReference>
<feature type="compositionally biased region" description="Basic residues" evidence="14">
    <location>
        <begin position="169"/>
        <end position="188"/>
    </location>
</feature>
<protein>
    <recommendedName>
        <fullName evidence="13">Nickel/cobalt efflux system</fullName>
    </recommendedName>
</protein>
<dbReference type="InterPro" id="IPR011541">
    <property type="entry name" value="Ni/Co_transpt_high_affinity"/>
</dbReference>
<dbReference type="Gene3D" id="3.40.50.1980">
    <property type="entry name" value="Nitrogenase molybdenum iron protein domain"/>
    <property type="match status" value="1"/>
</dbReference>
<keyword evidence="9" id="KW-0406">Ion transport</keyword>
<dbReference type="EMBL" id="CP073581">
    <property type="protein sequence ID" value="QUJ76699.1"/>
    <property type="molecule type" value="Genomic_DNA"/>
</dbReference>
<sequence length="318" mass="32668">MRGAIAIALLAVGGGLLALWFSGGFDTLSAWAAEQQRSFQNGMALTLRALRGGEPGALLALLGGAFAYGFFHAVGPGHGKIVVGGYGIARAVPMVRLSVIAVLASLGQALTAIVLAFGGLWLLDLGRERMVGAAEDTLAPLSYAMIAGLGIILVWRGLRGIRRQKAAVHAHTHDHAHHHSHGHGHGHGQGHDHHHGPGEVCDSCGHRHGPSLDEVSDVQSLREAAAVIAGIAIRPCTGALFVLIITWQMGIPVMGIAATIAMALGTASVTVAVGLAASGLRGGLLRTAAGWVWVMPVLELAVGAGVTVLSLMLLGRAI</sequence>
<feature type="transmembrane region" description="Helical" evidence="13">
    <location>
        <begin position="95"/>
        <end position="117"/>
    </location>
</feature>
<feature type="transmembrane region" description="Helical" evidence="13">
    <location>
        <begin position="137"/>
        <end position="155"/>
    </location>
</feature>
<feature type="transmembrane region" description="Helical" evidence="13">
    <location>
        <begin position="224"/>
        <end position="247"/>
    </location>
</feature>
<keyword evidence="16" id="KW-1185">Reference proteome</keyword>
<feature type="region of interest" description="Disordered" evidence="14">
    <location>
        <begin position="169"/>
        <end position="205"/>
    </location>
</feature>
<comment type="similarity">
    <text evidence="13">Belongs to the NiCoT transporter (TC 2.A.52) family.</text>
</comment>
<keyword evidence="11 13" id="KW-0472">Membrane</keyword>
<accession>A0A975PMG5</accession>
<reference evidence="15" key="1">
    <citation type="submission" date="2021-04" db="EMBL/GenBank/DDBJ databases">
        <title>Complete genome sequence for Sulfitobacter sp. strain JK7-1.</title>
        <authorList>
            <person name="Park S.-J."/>
        </authorList>
    </citation>
    <scope>NUCLEOTIDE SEQUENCE</scope>
    <source>
        <strain evidence="15">JK7-1</strain>
    </source>
</reference>
<evidence type="ECO:0000256" key="7">
    <source>
        <dbReference type="ARBA" id="ARBA00022692"/>
    </source>
</evidence>
<name>A0A975PMG5_9RHOB</name>
<evidence type="ECO:0000256" key="1">
    <source>
        <dbReference type="ARBA" id="ARBA00002510"/>
    </source>
</evidence>
<evidence type="ECO:0000256" key="14">
    <source>
        <dbReference type="SAM" id="MobiDB-lite"/>
    </source>
</evidence>
<dbReference type="Proteomes" id="UP000683291">
    <property type="component" value="Chromosome 1"/>
</dbReference>
<evidence type="ECO:0000256" key="11">
    <source>
        <dbReference type="ARBA" id="ARBA00023136"/>
    </source>
</evidence>
<evidence type="ECO:0000313" key="15">
    <source>
        <dbReference type="EMBL" id="QUJ76699.1"/>
    </source>
</evidence>
<dbReference type="Pfam" id="PF03824">
    <property type="entry name" value="NicO"/>
    <property type="match status" value="1"/>
</dbReference>
<evidence type="ECO:0000256" key="8">
    <source>
        <dbReference type="ARBA" id="ARBA00022989"/>
    </source>
</evidence>
<keyword evidence="10" id="KW-0921">Nickel transport</keyword>
<dbReference type="AlphaFoldDB" id="A0A975PMG5"/>
<dbReference type="GO" id="GO:0005886">
    <property type="term" value="C:plasma membrane"/>
    <property type="evidence" value="ECO:0007669"/>
    <property type="project" value="UniProtKB-SubCell"/>
</dbReference>
<evidence type="ECO:0000256" key="10">
    <source>
        <dbReference type="ARBA" id="ARBA00023112"/>
    </source>
</evidence>